<dbReference type="Pfam" id="PF13911">
    <property type="entry name" value="AhpC-TSA_2"/>
    <property type="match status" value="1"/>
</dbReference>
<gene>
    <name evidence="1" type="ORF">V1264_022953</name>
</gene>
<dbReference type="PANTHER" id="PTHR28630:SF3">
    <property type="entry name" value="PEROXIREDOXIN-LIKE 2C"/>
    <property type="match status" value="1"/>
</dbReference>
<dbReference type="Proteomes" id="UP001374579">
    <property type="component" value="Unassembled WGS sequence"/>
</dbReference>
<organism evidence="1 2">
    <name type="scientific">Littorina saxatilis</name>
    <dbReference type="NCBI Taxonomy" id="31220"/>
    <lineage>
        <taxon>Eukaryota</taxon>
        <taxon>Metazoa</taxon>
        <taxon>Spiralia</taxon>
        <taxon>Lophotrochozoa</taxon>
        <taxon>Mollusca</taxon>
        <taxon>Gastropoda</taxon>
        <taxon>Caenogastropoda</taxon>
        <taxon>Littorinimorpha</taxon>
        <taxon>Littorinoidea</taxon>
        <taxon>Littorinidae</taxon>
        <taxon>Littorina</taxon>
    </lineage>
</organism>
<dbReference type="PANTHER" id="PTHR28630">
    <property type="match status" value="1"/>
</dbReference>
<dbReference type="Gene3D" id="3.40.30.10">
    <property type="entry name" value="Glutaredoxin"/>
    <property type="match status" value="1"/>
</dbReference>
<evidence type="ECO:0000313" key="1">
    <source>
        <dbReference type="EMBL" id="KAK7099923.1"/>
    </source>
</evidence>
<dbReference type="EMBL" id="JBAMIC010000011">
    <property type="protein sequence ID" value="KAK7099923.1"/>
    <property type="molecule type" value="Genomic_DNA"/>
</dbReference>
<evidence type="ECO:0000313" key="2">
    <source>
        <dbReference type="Proteomes" id="UP001374579"/>
    </source>
</evidence>
<dbReference type="InterPro" id="IPR032801">
    <property type="entry name" value="PXL2A/B/C"/>
</dbReference>
<dbReference type="CDD" id="cd02970">
    <property type="entry name" value="PRX_like2"/>
    <property type="match status" value="1"/>
</dbReference>
<dbReference type="AlphaFoldDB" id="A0AAN9B6A5"/>
<proteinExistence type="predicted"/>
<keyword evidence="2" id="KW-1185">Reference proteome</keyword>
<comment type="caution">
    <text evidence="1">The sequence shown here is derived from an EMBL/GenBank/DDBJ whole genome shotgun (WGS) entry which is preliminary data.</text>
</comment>
<name>A0AAN9B6A5_9CAEN</name>
<reference evidence="1 2" key="1">
    <citation type="submission" date="2024-02" db="EMBL/GenBank/DDBJ databases">
        <title>Chromosome-scale genome assembly of the rough periwinkle Littorina saxatilis.</title>
        <authorList>
            <person name="De Jode A."/>
            <person name="Faria R."/>
            <person name="Formenti G."/>
            <person name="Sims Y."/>
            <person name="Smith T.P."/>
            <person name="Tracey A."/>
            <person name="Wood J.M.D."/>
            <person name="Zagrodzka Z.B."/>
            <person name="Johannesson K."/>
            <person name="Butlin R.K."/>
            <person name="Leder E.H."/>
        </authorList>
    </citation>
    <scope>NUCLEOTIDE SEQUENCE [LARGE SCALE GENOMIC DNA]</scope>
    <source>
        <strain evidence="1">Snail1</strain>
        <tissue evidence="1">Muscle</tissue>
    </source>
</reference>
<sequence>MTDAEVKKDTCCKGEETEELVAPTDGTMSRGPAQEVKVDHEKLRDLPVFDELGNKISFGDIYKKQKTIIIFIRHFLDFITKEYVEDLALIPLEYLQEAEVRLVVIGPAPFKCIKPFKQLTGYQYTLYCDPDREIYKELGFLEKNVFGTLDQSKHIKSGMVMGVMKSMWRAMKVQEYQGNPNQQGGAFILGPGEEVHFTHLDEANTDHMNINELLVEAGVQAVSFPRDQRVLNI</sequence>
<accession>A0AAN9B6A5</accession>
<protein>
    <submittedName>
        <fullName evidence="1">Uncharacterized protein</fullName>
    </submittedName>
</protein>
<dbReference type="SUPFAM" id="SSF52833">
    <property type="entry name" value="Thioredoxin-like"/>
    <property type="match status" value="1"/>
</dbReference>
<dbReference type="InterPro" id="IPR036249">
    <property type="entry name" value="Thioredoxin-like_sf"/>
</dbReference>